<evidence type="ECO:0000313" key="3">
    <source>
        <dbReference type="Proteomes" id="UP001371456"/>
    </source>
</evidence>
<evidence type="ECO:0000256" key="1">
    <source>
        <dbReference type="SAM" id="Phobius"/>
    </source>
</evidence>
<evidence type="ECO:0000313" key="2">
    <source>
        <dbReference type="EMBL" id="KAK6790874.1"/>
    </source>
</evidence>
<keyword evidence="3" id="KW-1185">Reference proteome</keyword>
<sequence>MQNKSNMKIKEFCNGCLGSTLLLMTLLLYSTLTTSRLIKVMMIYLLIASRLKACACICRKEKKFYYVAEEIQSLKQRIMDISRKRDTYGCCTNIAI</sequence>
<dbReference type="EMBL" id="JBANQN010000004">
    <property type="protein sequence ID" value="KAK6790874.1"/>
    <property type="molecule type" value="Genomic_DNA"/>
</dbReference>
<dbReference type="AlphaFoldDB" id="A0AAN8TND9"/>
<proteinExistence type="predicted"/>
<reference evidence="2 3" key="1">
    <citation type="submission" date="2024-02" db="EMBL/GenBank/DDBJ databases">
        <title>de novo genome assembly of Solanum bulbocastanum strain 11H21.</title>
        <authorList>
            <person name="Hosaka A.J."/>
        </authorList>
    </citation>
    <scope>NUCLEOTIDE SEQUENCE [LARGE SCALE GENOMIC DNA]</scope>
    <source>
        <tissue evidence="2">Young leaves</tissue>
    </source>
</reference>
<organism evidence="2 3">
    <name type="scientific">Solanum bulbocastanum</name>
    <name type="common">Wild potato</name>
    <dbReference type="NCBI Taxonomy" id="147425"/>
    <lineage>
        <taxon>Eukaryota</taxon>
        <taxon>Viridiplantae</taxon>
        <taxon>Streptophyta</taxon>
        <taxon>Embryophyta</taxon>
        <taxon>Tracheophyta</taxon>
        <taxon>Spermatophyta</taxon>
        <taxon>Magnoliopsida</taxon>
        <taxon>eudicotyledons</taxon>
        <taxon>Gunneridae</taxon>
        <taxon>Pentapetalae</taxon>
        <taxon>asterids</taxon>
        <taxon>lamiids</taxon>
        <taxon>Solanales</taxon>
        <taxon>Solanaceae</taxon>
        <taxon>Solanoideae</taxon>
        <taxon>Solaneae</taxon>
        <taxon>Solanum</taxon>
    </lineage>
</organism>
<gene>
    <name evidence="2" type="ORF">RDI58_009955</name>
</gene>
<protein>
    <submittedName>
        <fullName evidence="2">Uncharacterized protein</fullName>
    </submittedName>
</protein>
<dbReference type="Proteomes" id="UP001371456">
    <property type="component" value="Unassembled WGS sequence"/>
</dbReference>
<keyword evidence="1" id="KW-0812">Transmembrane</keyword>
<keyword evidence="1" id="KW-1133">Transmembrane helix</keyword>
<name>A0AAN8TND9_SOLBU</name>
<feature type="transmembrane region" description="Helical" evidence="1">
    <location>
        <begin position="12"/>
        <end position="32"/>
    </location>
</feature>
<accession>A0AAN8TND9</accession>
<keyword evidence="1" id="KW-0472">Membrane</keyword>
<comment type="caution">
    <text evidence="2">The sequence shown here is derived from an EMBL/GenBank/DDBJ whole genome shotgun (WGS) entry which is preliminary data.</text>
</comment>